<name>A0ABS6W810_9BIFI</name>
<accession>A0ABS6W810</accession>
<dbReference type="Proteomes" id="UP000812844">
    <property type="component" value="Unassembled WGS sequence"/>
</dbReference>
<comment type="caution">
    <text evidence="2">The sequence shown here is derived from an EMBL/GenBank/DDBJ whole genome shotgun (WGS) entry which is preliminary data.</text>
</comment>
<evidence type="ECO:0000259" key="1">
    <source>
        <dbReference type="PROSITE" id="PS50234"/>
    </source>
</evidence>
<evidence type="ECO:0000313" key="2">
    <source>
        <dbReference type="EMBL" id="MBW3082626.1"/>
    </source>
</evidence>
<evidence type="ECO:0000313" key="3">
    <source>
        <dbReference type="Proteomes" id="UP000812844"/>
    </source>
</evidence>
<organism evidence="2 3">
    <name type="scientific">Bifidobacterium phasiani</name>
    <dbReference type="NCBI Taxonomy" id="2834431"/>
    <lineage>
        <taxon>Bacteria</taxon>
        <taxon>Bacillati</taxon>
        <taxon>Actinomycetota</taxon>
        <taxon>Actinomycetes</taxon>
        <taxon>Bifidobacteriales</taxon>
        <taxon>Bifidobacteriaceae</taxon>
        <taxon>Bifidobacterium</taxon>
    </lineage>
</organism>
<dbReference type="RefSeq" id="WP_219080994.1">
    <property type="nucleotide sequence ID" value="NZ_JAHBBD010000007.1"/>
</dbReference>
<gene>
    <name evidence="2" type="ORF">KIH73_04405</name>
</gene>
<dbReference type="InterPro" id="IPR002035">
    <property type="entry name" value="VWF_A"/>
</dbReference>
<proteinExistence type="predicted"/>
<dbReference type="PROSITE" id="PS50234">
    <property type="entry name" value="VWFA"/>
    <property type="match status" value="1"/>
</dbReference>
<reference evidence="2 3" key="1">
    <citation type="submission" date="2021-05" db="EMBL/GenBank/DDBJ databases">
        <title>Phylogenetic classification of ten novel species belonging to the genus Bifidobacterium comprising B. colchicus sp. nov., B. abeli sp. nov., B. bicoloris sp. nov., B. guerezis sp. nov., B. rosaliae sp. nov., B. santillanensis sp. nov., B. argentati sp. nov., B. amazzoni sp. nov., B. pluviali sp. nov., and B. pinnaculum sp. nov.</title>
        <authorList>
            <person name="Lugli G.A."/>
            <person name="Ruiz Garcia L."/>
            <person name="Margolles A."/>
            <person name="Ventura M."/>
        </authorList>
    </citation>
    <scope>NUCLEOTIDE SEQUENCE [LARGE SCALE GENOMIC DNA]</scope>
    <source>
        <strain evidence="2 3">6T3</strain>
    </source>
</reference>
<sequence>MGSTLYDITFSPFLIIQDTSPSMLRGDEETCPLRIAERIVPNLARIGREFPTVDQSTRVGLIEFNTDAHVLLPIGASGLLSQLEERDVKFTADGSTHYGAAFRAARTELEQLPGRLQRHERLSGLKVGIHRPVVFFITDGNPNDDDEERDEQWRRLTDPAFRFAPHFITCGVGDVAPDKIAKYRNRRGSVLIARDPKDVAASIVDLVELMNGTIIGLGTGMDDEQAPIIDESAIPESFDVLDYDVLS</sequence>
<feature type="domain" description="VWFA" evidence="1">
    <location>
        <begin position="12"/>
        <end position="247"/>
    </location>
</feature>
<dbReference type="EMBL" id="JAHBBD010000007">
    <property type="protein sequence ID" value="MBW3082626.1"/>
    <property type="molecule type" value="Genomic_DNA"/>
</dbReference>
<dbReference type="CDD" id="cd00198">
    <property type="entry name" value="vWFA"/>
    <property type="match status" value="1"/>
</dbReference>
<protein>
    <submittedName>
        <fullName evidence="2">VWA domain-containing protein</fullName>
    </submittedName>
</protein>
<dbReference type="Pfam" id="PF13519">
    <property type="entry name" value="VWA_2"/>
    <property type="match status" value="1"/>
</dbReference>
<keyword evidence="3" id="KW-1185">Reference proteome</keyword>